<feature type="transmembrane region" description="Helical" evidence="1">
    <location>
        <begin position="75"/>
        <end position="105"/>
    </location>
</feature>
<keyword evidence="1" id="KW-0472">Membrane</keyword>
<keyword evidence="3" id="KW-1185">Reference proteome</keyword>
<dbReference type="EMBL" id="LGRX02015511">
    <property type="protein sequence ID" value="KAK3263365.1"/>
    <property type="molecule type" value="Genomic_DNA"/>
</dbReference>
<feature type="transmembrane region" description="Helical" evidence="1">
    <location>
        <begin position="12"/>
        <end position="32"/>
    </location>
</feature>
<keyword evidence="1" id="KW-0812">Transmembrane</keyword>
<dbReference type="Proteomes" id="UP001190700">
    <property type="component" value="Unassembled WGS sequence"/>
</dbReference>
<comment type="caution">
    <text evidence="2">The sequence shown here is derived from an EMBL/GenBank/DDBJ whole genome shotgun (WGS) entry which is preliminary data.</text>
</comment>
<dbReference type="AlphaFoldDB" id="A0AAE0FPA4"/>
<accession>A0AAE0FPA4</accession>
<gene>
    <name evidence="2" type="ORF">CYMTET_27825</name>
</gene>
<evidence type="ECO:0000313" key="2">
    <source>
        <dbReference type="EMBL" id="KAK3263365.1"/>
    </source>
</evidence>
<evidence type="ECO:0000313" key="3">
    <source>
        <dbReference type="Proteomes" id="UP001190700"/>
    </source>
</evidence>
<sequence length="135" mass="15423">MNLIERHQVPFLFLFWIPVIAISNIVFVPPGFNLTKCASASYKVFSVSIRTWFSFLKVQLSALSAQLPLEKPESVFLVVLGSFIIYFVAFPLLLALGELVLWALLRVFQKLWGWLRHVALLPLYAARVMRNSSPQ</sequence>
<protein>
    <submittedName>
        <fullName evidence="2">Uncharacterized protein</fullName>
    </submittedName>
</protein>
<proteinExistence type="predicted"/>
<organism evidence="2 3">
    <name type="scientific">Cymbomonas tetramitiformis</name>
    <dbReference type="NCBI Taxonomy" id="36881"/>
    <lineage>
        <taxon>Eukaryota</taxon>
        <taxon>Viridiplantae</taxon>
        <taxon>Chlorophyta</taxon>
        <taxon>Pyramimonadophyceae</taxon>
        <taxon>Pyramimonadales</taxon>
        <taxon>Pyramimonadaceae</taxon>
        <taxon>Cymbomonas</taxon>
    </lineage>
</organism>
<feature type="non-terminal residue" evidence="2">
    <location>
        <position position="135"/>
    </location>
</feature>
<reference evidence="2 3" key="1">
    <citation type="journal article" date="2015" name="Genome Biol. Evol.">
        <title>Comparative Genomics of a Bacterivorous Green Alga Reveals Evolutionary Causalities and Consequences of Phago-Mixotrophic Mode of Nutrition.</title>
        <authorList>
            <person name="Burns J.A."/>
            <person name="Paasch A."/>
            <person name="Narechania A."/>
            <person name="Kim E."/>
        </authorList>
    </citation>
    <scope>NUCLEOTIDE SEQUENCE [LARGE SCALE GENOMIC DNA]</scope>
    <source>
        <strain evidence="2 3">PLY_AMNH</strain>
    </source>
</reference>
<name>A0AAE0FPA4_9CHLO</name>
<keyword evidence="1" id="KW-1133">Transmembrane helix</keyword>
<evidence type="ECO:0000256" key="1">
    <source>
        <dbReference type="SAM" id="Phobius"/>
    </source>
</evidence>